<dbReference type="InterPro" id="IPR011004">
    <property type="entry name" value="Trimer_LpxA-like_sf"/>
</dbReference>
<dbReference type="InterPro" id="IPR001451">
    <property type="entry name" value="Hexapep"/>
</dbReference>
<dbReference type="Gene3D" id="2.160.10.10">
    <property type="entry name" value="Hexapeptide repeat proteins"/>
    <property type="match status" value="2"/>
</dbReference>
<reference evidence="3" key="1">
    <citation type="journal article" date="2019" name="Int. J. Syst. Evol. Microbiol.">
        <title>The Global Catalogue of Microorganisms (GCM) 10K type strain sequencing project: providing services to taxonomists for standard genome sequencing and annotation.</title>
        <authorList>
            <consortium name="The Broad Institute Genomics Platform"/>
            <consortium name="The Broad Institute Genome Sequencing Center for Infectious Disease"/>
            <person name="Wu L."/>
            <person name="Ma J."/>
        </authorList>
    </citation>
    <scope>NUCLEOTIDE SEQUENCE [LARGE SCALE GENOMIC DNA]</scope>
    <source>
        <strain evidence="3">CCUG 56042</strain>
    </source>
</reference>
<dbReference type="EMBL" id="JBHSMP010000017">
    <property type="protein sequence ID" value="MFC5430157.1"/>
    <property type="molecule type" value="Genomic_DNA"/>
</dbReference>
<name>A0ABW0JAN0_9BURK</name>
<dbReference type="NCBIfam" id="TIGR03570">
    <property type="entry name" value="NeuD_NnaD"/>
    <property type="match status" value="1"/>
</dbReference>
<evidence type="ECO:0000256" key="1">
    <source>
        <dbReference type="ARBA" id="ARBA00007274"/>
    </source>
</evidence>
<proteinExistence type="inferred from homology"/>
<dbReference type="Pfam" id="PF00132">
    <property type="entry name" value="Hexapep"/>
    <property type="match status" value="2"/>
</dbReference>
<dbReference type="CDD" id="cd03360">
    <property type="entry name" value="LbH_AT_putative"/>
    <property type="match status" value="1"/>
</dbReference>
<sequence length="223" mass="24083">MNGLIIFGATSLARLVRCYAEQDMGLKVHAFAVDRQYKTVDEFESLPVIEWQDAMRRFPVHEVSVFVAVGYRNMRARQAAYQSIRQSGYALTNIVASSGYVAKDTVMGENNIVMPGVVVEPGVTIGSNNVLWSNATVCHDTVIGNHNFIAANTTLGGGVSLGDRNFIGFSSVVLQGRRIGNETLIGAQSLIDHDTADLSLYYGSPAKRIRALEAEVGVAVADA</sequence>
<evidence type="ECO:0000313" key="3">
    <source>
        <dbReference type="Proteomes" id="UP001596103"/>
    </source>
</evidence>
<accession>A0ABW0JAN0</accession>
<comment type="similarity">
    <text evidence="1">Belongs to the transferase hexapeptide repeat family.</text>
</comment>
<dbReference type="SUPFAM" id="SSF51161">
    <property type="entry name" value="Trimeric LpxA-like enzymes"/>
    <property type="match status" value="1"/>
</dbReference>
<comment type="caution">
    <text evidence="2">The sequence shown here is derived from an EMBL/GenBank/DDBJ whole genome shotgun (WGS) entry which is preliminary data.</text>
</comment>
<dbReference type="RefSeq" id="WP_377712373.1">
    <property type="nucleotide sequence ID" value="NZ_JBHSMP010000017.1"/>
</dbReference>
<dbReference type="PANTHER" id="PTHR43300">
    <property type="entry name" value="ACETYLTRANSFERASE"/>
    <property type="match status" value="1"/>
</dbReference>
<evidence type="ECO:0000313" key="2">
    <source>
        <dbReference type="EMBL" id="MFC5430157.1"/>
    </source>
</evidence>
<keyword evidence="3" id="KW-1185">Reference proteome</keyword>
<dbReference type="PANTHER" id="PTHR43300:SF7">
    <property type="entry name" value="UDP-N-ACETYLBACILLOSAMINE N-ACETYLTRANSFERASE"/>
    <property type="match status" value="1"/>
</dbReference>
<organism evidence="2 3">
    <name type="scientific">Paraburkholderia denitrificans</name>
    <dbReference type="NCBI Taxonomy" id="694025"/>
    <lineage>
        <taxon>Bacteria</taxon>
        <taxon>Pseudomonadati</taxon>
        <taxon>Pseudomonadota</taxon>
        <taxon>Betaproteobacteria</taxon>
        <taxon>Burkholderiales</taxon>
        <taxon>Burkholderiaceae</taxon>
        <taxon>Paraburkholderia</taxon>
    </lineage>
</organism>
<dbReference type="Proteomes" id="UP001596103">
    <property type="component" value="Unassembled WGS sequence"/>
</dbReference>
<gene>
    <name evidence="2" type="ORF">ACFPTO_15300</name>
</gene>
<dbReference type="InterPro" id="IPR020019">
    <property type="entry name" value="AcTrfase_PglD-like"/>
</dbReference>
<dbReference type="InterPro" id="IPR050179">
    <property type="entry name" value="Trans_hexapeptide_repeat"/>
</dbReference>
<protein>
    <submittedName>
        <fullName evidence="2">Acetyltransferase</fullName>
    </submittedName>
</protein>